<dbReference type="InterPro" id="IPR011701">
    <property type="entry name" value="MFS"/>
</dbReference>
<feature type="transmembrane region" description="Helical" evidence="6">
    <location>
        <begin position="326"/>
        <end position="344"/>
    </location>
</feature>
<dbReference type="Proteomes" id="UP000567179">
    <property type="component" value="Unassembled WGS sequence"/>
</dbReference>
<feature type="transmembrane region" description="Helical" evidence="6">
    <location>
        <begin position="283"/>
        <end position="306"/>
    </location>
</feature>
<dbReference type="EMBL" id="JAACJJ010000014">
    <property type="protein sequence ID" value="KAF5326743.1"/>
    <property type="molecule type" value="Genomic_DNA"/>
</dbReference>
<feature type="transmembrane region" description="Helical" evidence="6">
    <location>
        <begin position="91"/>
        <end position="112"/>
    </location>
</feature>
<feature type="transmembrane region" description="Helical" evidence="6">
    <location>
        <begin position="119"/>
        <end position="139"/>
    </location>
</feature>
<organism evidence="7 8">
    <name type="scientific">Psilocybe cf. subviscida</name>
    <dbReference type="NCBI Taxonomy" id="2480587"/>
    <lineage>
        <taxon>Eukaryota</taxon>
        <taxon>Fungi</taxon>
        <taxon>Dikarya</taxon>
        <taxon>Basidiomycota</taxon>
        <taxon>Agaricomycotina</taxon>
        <taxon>Agaricomycetes</taxon>
        <taxon>Agaricomycetidae</taxon>
        <taxon>Agaricales</taxon>
        <taxon>Agaricineae</taxon>
        <taxon>Strophariaceae</taxon>
        <taxon>Psilocybe</taxon>
    </lineage>
</organism>
<dbReference type="SUPFAM" id="SSF103473">
    <property type="entry name" value="MFS general substrate transporter"/>
    <property type="match status" value="1"/>
</dbReference>
<dbReference type="PANTHER" id="PTHR43791">
    <property type="entry name" value="PERMEASE-RELATED"/>
    <property type="match status" value="1"/>
</dbReference>
<comment type="caution">
    <text evidence="7">The sequence shown here is derived from an EMBL/GenBank/DDBJ whole genome shotgun (WGS) entry which is preliminary data.</text>
</comment>
<dbReference type="InterPro" id="IPR036259">
    <property type="entry name" value="MFS_trans_sf"/>
</dbReference>
<dbReference type="FunFam" id="1.20.1250.20:FF:000013">
    <property type="entry name" value="MFS general substrate transporter"/>
    <property type="match status" value="1"/>
</dbReference>
<evidence type="ECO:0000313" key="8">
    <source>
        <dbReference type="Proteomes" id="UP000567179"/>
    </source>
</evidence>
<keyword evidence="4 6" id="KW-1133">Transmembrane helix</keyword>
<keyword evidence="3 6" id="KW-0812">Transmembrane</keyword>
<dbReference type="GO" id="GO:0022857">
    <property type="term" value="F:transmembrane transporter activity"/>
    <property type="evidence" value="ECO:0007669"/>
    <property type="project" value="InterPro"/>
</dbReference>
<reference evidence="7 8" key="1">
    <citation type="journal article" date="2020" name="ISME J.">
        <title>Uncovering the hidden diversity of litter-decomposition mechanisms in mushroom-forming fungi.</title>
        <authorList>
            <person name="Floudas D."/>
            <person name="Bentzer J."/>
            <person name="Ahren D."/>
            <person name="Johansson T."/>
            <person name="Persson P."/>
            <person name="Tunlid A."/>
        </authorList>
    </citation>
    <scope>NUCLEOTIDE SEQUENCE [LARGE SCALE GENOMIC DNA]</scope>
    <source>
        <strain evidence="7 8">CBS 101986</strain>
    </source>
</reference>
<feature type="transmembrane region" description="Helical" evidence="6">
    <location>
        <begin position="443"/>
        <end position="463"/>
    </location>
</feature>
<feature type="transmembrane region" description="Helical" evidence="6">
    <location>
        <begin position="351"/>
        <end position="369"/>
    </location>
</feature>
<feature type="transmembrane region" description="Helical" evidence="6">
    <location>
        <begin position="375"/>
        <end position="397"/>
    </location>
</feature>
<feature type="transmembrane region" description="Helical" evidence="6">
    <location>
        <begin position="175"/>
        <end position="196"/>
    </location>
</feature>
<evidence type="ECO:0000256" key="1">
    <source>
        <dbReference type="ARBA" id="ARBA00004141"/>
    </source>
</evidence>
<evidence type="ECO:0000256" key="3">
    <source>
        <dbReference type="ARBA" id="ARBA00022692"/>
    </source>
</evidence>
<evidence type="ECO:0000256" key="4">
    <source>
        <dbReference type="ARBA" id="ARBA00022989"/>
    </source>
</evidence>
<feature type="transmembrane region" description="Helical" evidence="6">
    <location>
        <begin position="409"/>
        <end position="431"/>
    </location>
</feature>
<feature type="transmembrane region" description="Helical" evidence="6">
    <location>
        <begin position="145"/>
        <end position="166"/>
    </location>
</feature>
<dbReference type="OrthoDB" id="2962993at2759"/>
<evidence type="ECO:0000313" key="7">
    <source>
        <dbReference type="EMBL" id="KAF5326743.1"/>
    </source>
</evidence>
<dbReference type="Gene3D" id="1.20.1250.20">
    <property type="entry name" value="MFS general substrate transporter like domains"/>
    <property type="match status" value="1"/>
</dbReference>
<proteinExistence type="predicted"/>
<dbReference type="GO" id="GO:0016020">
    <property type="term" value="C:membrane"/>
    <property type="evidence" value="ECO:0007669"/>
    <property type="project" value="UniProtKB-SubCell"/>
</dbReference>
<protein>
    <recommendedName>
        <fullName evidence="9">Major facilitator superfamily (MFS) profile domain-containing protein</fullName>
    </recommendedName>
</protein>
<dbReference type="PANTHER" id="PTHR43791:SF53">
    <property type="entry name" value="MAJOR FACILITATOR SUPERFAMILY (MFS) PROFILE DOMAIN-CONTAINING PROTEIN"/>
    <property type="match status" value="1"/>
</dbReference>
<evidence type="ECO:0000256" key="5">
    <source>
        <dbReference type="ARBA" id="ARBA00023136"/>
    </source>
</evidence>
<name>A0A8H5F854_9AGAR</name>
<feature type="transmembrane region" description="Helical" evidence="6">
    <location>
        <begin position="216"/>
        <end position="234"/>
    </location>
</feature>
<accession>A0A8H5F854</accession>
<evidence type="ECO:0000256" key="6">
    <source>
        <dbReference type="SAM" id="Phobius"/>
    </source>
</evidence>
<dbReference type="FunFam" id="1.20.1250.20:FF:000018">
    <property type="entry name" value="MFS transporter permease"/>
    <property type="match status" value="1"/>
</dbReference>
<keyword evidence="5 6" id="KW-0472">Membrane</keyword>
<evidence type="ECO:0008006" key="9">
    <source>
        <dbReference type="Google" id="ProtNLM"/>
    </source>
</evidence>
<evidence type="ECO:0000256" key="2">
    <source>
        <dbReference type="ARBA" id="ARBA00022448"/>
    </source>
</evidence>
<comment type="subcellular location">
    <subcellularLocation>
        <location evidence="1">Membrane</location>
        <topology evidence="1">Multi-pass membrane protein</topology>
    </subcellularLocation>
</comment>
<keyword evidence="8" id="KW-1185">Reference proteome</keyword>
<keyword evidence="2" id="KW-0813">Transport</keyword>
<sequence length="501" mass="54958">MSLSDKKTDIELHDDVLESGGSLTKSGASLSLDVEDDIDPIAERRLLRKLDMIMLPMFTIIFGLNFIDRTSVGNAKIAGLERDLGMKGTDFNIALTVFYVFYSISDIPANLILKKFGSIWIAITVTAFGAITIGSAFIHTYTHMLITRVFLGIAEGGTLAALVYLLSRYYRRHELVLRTGIFFGLAPTLAGAFGGLLASGLLKLDNFGQVKSWRKIFFVEGVITFGVGLILFFITPGDPLTTRMLNEKERALAIARLNADAIVKTDGEMEPTTLKRVLRSFNIWTTVCAVSMMLVAISFQGLALFLPTVVNTLGKFTVTKAQLRTVPPYLCAAVWAMGIVFWSFKIKKRSIPILTSMSVQVIGYIIALSTRNPHARYGGCFLAIMGGVPCGSLFLAWGTDNAAPATMRATTTAIIPAFSGIGSIIAVWTYLPKDAPNFRKGNTVNLAASIVILVLAAGGAVYLKLENDKRDRGERDHRLDGLSEEEIKDLGYRHPRFRYQL</sequence>
<dbReference type="AlphaFoldDB" id="A0A8H5F854"/>
<feature type="transmembrane region" description="Helical" evidence="6">
    <location>
        <begin position="50"/>
        <end position="67"/>
    </location>
</feature>
<gene>
    <name evidence="7" type="ORF">D9619_004681</name>
</gene>
<dbReference type="Pfam" id="PF07690">
    <property type="entry name" value="MFS_1"/>
    <property type="match status" value="1"/>
</dbReference>